<reference evidence="4 5" key="1">
    <citation type="submission" date="2016-11" db="EMBL/GenBank/DDBJ databases">
        <authorList>
            <person name="Varghese N."/>
            <person name="Submissions S."/>
        </authorList>
    </citation>
    <scope>NUCLEOTIDE SEQUENCE [LARGE SCALE GENOMIC DNA]</scope>
    <source>
        <strain evidence="4 5">CGMCC 1.12174</strain>
        <strain evidence="3 6">DSM 26351</strain>
    </source>
</reference>
<evidence type="ECO:0000313" key="5">
    <source>
        <dbReference type="Proteomes" id="UP000184031"/>
    </source>
</evidence>
<dbReference type="Pfam" id="PF15711">
    <property type="entry name" value="ILEI"/>
    <property type="match status" value="1"/>
</dbReference>
<evidence type="ECO:0000256" key="1">
    <source>
        <dbReference type="SAM" id="SignalP"/>
    </source>
</evidence>
<feature type="signal peptide" evidence="1">
    <location>
        <begin position="1"/>
        <end position="19"/>
    </location>
</feature>
<evidence type="ECO:0000313" key="6">
    <source>
        <dbReference type="Proteomes" id="UP000198940"/>
    </source>
</evidence>
<comment type="caution">
    <text evidence="4">The sequence shown here is derived from an EMBL/GenBank/DDBJ whole genome shotgun (WGS) entry which is preliminary data.</text>
</comment>
<feature type="domain" description="ILEI/PANDER" evidence="2">
    <location>
        <begin position="51"/>
        <end position="124"/>
    </location>
</feature>
<organism evidence="4 5">
    <name type="scientific">Flagellimonas taeanensis</name>
    <dbReference type="NCBI Taxonomy" id="1005926"/>
    <lineage>
        <taxon>Bacteria</taxon>
        <taxon>Pseudomonadati</taxon>
        <taxon>Bacteroidota</taxon>
        <taxon>Flavobacteriia</taxon>
        <taxon>Flavobacteriales</taxon>
        <taxon>Flavobacteriaceae</taxon>
        <taxon>Flagellimonas</taxon>
    </lineage>
</organism>
<sequence>MKVTLLVIIVLCLSCKIQAQTSLYIRGSGSNYNANRVVKLGGNYLVNGTGRGLCLTIIDAYTHFHVSSTVYDTYGNTTASNDLAYALNGLKRSQIGILTSFDAWENNVTSSLQEAARRLGLYKLGGGLTSGARRPYAAIFRGSGTSPTNTLPNHIAYEVMQSKQSDSERAVIGTWLIEDAFIGNNLTNGLISADSELVGSSLLVDHLGNVGIGTNSPDSKLTVKGNIHAEEVKVDLSVPGPDYVFKEDYDLKSLEEVQNYIKEHGHLPNIPSAKEMETNGIQLGEMNMKLLEKIEELTLYILEQEKRIKKLEQK</sequence>
<dbReference type="AlphaFoldDB" id="A0A1M7CV15"/>
<proteinExistence type="predicted"/>
<dbReference type="Proteomes" id="UP000198940">
    <property type="component" value="Unassembled WGS sequence"/>
</dbReference>
<dbReference type="EMBL" id="FOKU01000018">
    <property type="protein sequence ID" value="SFC65874.1"/>
    <property type="molecule type" value="Genomic_DNA"/>
</dbReference>
<protein>
    <recommendedName>
        <fullName evidence="2">ILEI/PANDER domain-containing protein</fullName>
    </recommendedName>
</protein>
<feature type="chain" id="PRO_5009924739" description="ILEI/PANDER domain-containing protein" evidence="1">
    <location>
        <begin position="20"/>
        <end position="314"/>
    </location>
</feature>
<dbReference type="STRING" id="1055723.SAMN05216293_4127"/>
<accession>A0A1M7CV15</accession>
<dbReference type="Proteomes" id="UP000184031">
    <property type="component" value="Unassembled WGS sequence"/>
</dbReference>
<dbReference type="EMBL" id="FRAT01000016">
    <property type="protein sequence ID" value="SHL71086.1"/>
    <property type="molecule type" value="Genomic_DNA"/>
</dbReference>
<dbReference type="InterPro" id="IPR039477">
    <property type="entry name" value="ILEI/PANDER_dom"/>
</dbReference>
<keyword evidence="1" id="KW-0732">Signal</keyword>
<evidence type="ECO:0000259" key="2">
    <source>
        <dbReference type="Pfam" id="PF15711"/>
    </source>
</evidence>
<evidence type="ECO:0000313" key="3">
    <source>
        <dbReference type="EMBL" id="SFC65874.1"/>
    </source>
</evidence>
<name>A0A1M7CV15_9FLAO</name>
<evidence type="ECO:0000313" key="4">
    <source>
        <dbReference type="EMBL" id="SHL71086.1"/>
    </source>
</evidence>
<keyword evidence="6" id="KW-1185">Reference proteome</keyword>
<gene>
    <name evidence="3" type="ORF">SAMN04487891_1183</name>
    <name evidence="4" type="ORF">SAMN05216293_4127</name>
</gene>